<evidence type="ECO:0000313" key="2">
    <source>
        <dbReference type="EMBL" id="AJB41391.1"/>
    </source>
</evidence>
<dbReference type="PANTHER" id="PTHR43041:SF1">
    <property type="entry name" value="METALLO-BETA-LACTAMASE DOMAIN-CONTAINING PROTEIN"/>
    <property type="match status" value="1"/>
</dbReference>
<dbReference type="Proteomes" id="UP000266720">
    <property type="component" value="Chromosome"/>
</dbReference>
<gene>
    <name evidence="2" type="ORF">TCARB_0317</name>
</gene>
<dbReference type="InterPro" id="IPR001279">
    <property type="entry name" value="Metallo-B-lactamas"/>
</dbReference>
<dbReference type="Gene3D" id="3.60.15.10">
    <property type="entry name" value="Ribonuclease Z/Hydroxyacylglutathione hydrolase-like"/>
    <property type="match status" value="1"/>
</dbReference>
<accession>A0A3G1A7X2</accession>
<dbReference type="Pfam" id="PF19583">
    <property type="entry name" value="ODP"/>
    <property type="match status" value="1"/>
</dbReference>
<dbReference type="SUPFAM" id="SSF56281">
    <property type="entry name" value="Metallo-hydrolase/oxidoreductase"/>
    <property type="match status" value="1"/>
</dbReference>
<dbReference type="GeneID" id="25405775"/>
<organism evidence="2 3">
    <name type="scientific">Thermofilum adornatum 1505</name>
    <dbReference type="NCBI Taxonomy" id="697581"/>
    <lineage>
        <taxon>Archaea</taxon>
        <taxon>Thermoproteota</taxon>
        <taxon>Thermoprotei</taxon>
        <taxon>Thermofilales</taxon>
        <taxon>Thermofilaceae</taxon>
        <taxon>Thermofilum</taxon>
    </lineage>
</organism>
<dbReference type="KEGG" id="tcb:TCARB_0317"/>
<dbReference type="STRING" id="697581.TCARB_0317"/>
<proteinExistence type="predicted"/>
<sequence>MLMIYNDGKHKVAVFRELTPKGTVQSNQLAIVHGEEALLADPGGRVVFSKLMSEISVIAPATKIKYIFYTHQDPDVMGAAASWYTALPNAKILLPEIWARFIPHLFPPDTNITERLMLIPDNGTEIQLSDCTLKLIPAHFLHSPGNFSLYDPCSKTLFSGDIFASLLPQGTDYDTAPDIDQHIQYMEPFHKRYMASSKALKAWVAKVKNLDIETIIPQHGAIIKSKPHIEKALQWLENLQAGIDLLY</sequence>
<name>A0A3G1A7X2_9CREN</name>
<protein>
    <submittedName>
        <fullName evidence="2">Beta-lactamase domain-containing protein</fullName>
    </submittedName>
</protein>
<dbReference type="InterPro" id="IPR045761">
    <property type="entry name" value="ODP_dom"/>
</dbReference>
<dbReference type="RefSeq" id="WP_187148170.1">
    <property type="nucleotide sequence ID" value="NZ_CP007493.1"/>
</dbReference>
<dbReference type="AlphaFoldDB" id="A0A3G1A7X2"/>
<feature type="domain" description="Metallo-beta-lactamase" evidence="1">
    <location>
        <begin position="25"/>
        <end position="219"/>
    </location>
</feature>
<dbReference type="EMBL" id="CP007493">
    <property type="protein sequence ID" value="AJB41391.1"/>
    <property type="molecule type" value="Genomic_DNA"/>
</dbReference>
<dbReference type="CDD" id="cd07709">
    <property type="entry name" value="flavodiiron_proteins_MBL-fold"/>
    <property type="match status" value="1"/>
</dbReference>
<dbReference type="PANTHER" id="PTHR43041">
    <property type="entry name" value="HYDROLASE, METALLO-BETA-LACTAMASE SUPERFAMILY"/>
    <property type="match status" value="1"/>
</dbReference>
<dbReference type="SMART" id="SM00849">
    <property type="entry name" value="Lactamase_B"/>
    <property type="match status" value="1"/>
</dbReference>
<evidence type="ECO:0000313" key="3">
    <source>
        <dbReference type="Proteomes" id="UP000266720"/>
    </source>
</evidence>
<reference evidence="3" key="1">
    <citation type="book" date="2010" name="EXTREMOPHILES" publisher="0:0-0">
        <title>Complete genome sequences of ten hyperthermophilic archaea reveal their metabolic capabilities and possible ecological roles.</title>
        <editorList>
            <person name="?"/>
        </editorList>
        <authorList>
            <person name="Ravin N.V."/>
            <person name="Mardanov A.V."/>
            <person name="Bonch-Osmolovskaya E.A."/>
            <person name="Skryabin K.G."/>
        </authorList>
    </citation>
    <scope>NUCLEOTIDE SEQUENCE [LARGE SCALE GENOMIC DNA]</scope>
    <source>
        <strain evidence="3">1505</strain>
    </source>
</reference>
<evidence type="ECO:0000259" key="1">
    <source>
        <dbReference type="SMART" id="SM00849"/>
    </source>
</evidence>
<dbReference type="InterPro" id="IPR036866">
    <property type="entry name" value="RibonucZ/Hydroxyglut_hydro"/>
</dbReference>